<organism evidence="1 2">
    <name type="scientific">Sphingobacterium micropteri</name>
    <dbReference type="NCBI Taxonomy" id="2763501"/>
    <lineage>
        <taxon>Bacteria</taxon>
        <taxon>Pseudomonadati</taxon>
        <taxon>Bacteroidota</taxon>
        <taxon>Sphingobacteriia</taxon>
        <taxon>Sphingobacteriales</taxon>
        <taxon>Sphingobacteriaceae</taxon>
        <taxon>Sphingobacterium</taxon>
    </lineage>
</organism>
<reference evidence="1 2" key="1">
    <citation type="submission" date="2020-08" db="EMBL/GenBank/DDBJ databases">
        <title>Sphingobacterium sp. DN00404 isolated from aquaculture water.</title>
        <authorList>
            <person name="Zhang M."/>
        </authorList>
    </citation>
    <scope>NUCLEOTIDE SEQUENCE [LARGE SCALE GENOMIC DNA]</scope>
    <source>
        <strain evidence="1 2">DN00404</strain>
    </source>
</reference>
<dbReference type="EMBL" id="JACOIK010000016">
    <property type="protein sequence ID" value="MBD1434858.1"/>
    <property type="molecule type" value="Genomic_DNA"/>
</dbReference>
<comment type="caution">
    <text evidence="1">The sequence shown here is derived from an EMBL/GenBank/DDBJ whole genome shotgun (WGS) entry which is preliminary data.</text>
</comment>
<evidence type="ECO:0000313" key="1">
    <source>
        <dbReference type="EMBL" id="MBD1434858.1"/>
    </source>
</evidence>
<keyword evidence="2" id="KW-1185">Reference proteome</keyword>
<dbReference type="RefSeq" id="WP_190995721.1">
    <property type="nucleotide sequence ID" value="NZ_JACOIK010000016.1"/>
</dbReference>
<proteinExistence type="predicted"/>
<gene>
    <name evidence="1" type="ORF">H8B06_18690</name>
</gene>
<evidence type="ECO:0000313" key="2">
    <source>
        <dbReference type="Proteomes" id="UP000602759"/>
    </source>
</evidence>
<dbReference type="Proteomes" id="UP000602759">
    <property type="component" value="Unassembled WGS sequence"/>
</dbReference>
<accession>A0ABR7YU43</accession>
<name>A0ABR7YU43_9SPHI</name>
<protein>
    <submittedName>
        <fullName evidence="1">Uncharacterized protein</fullName>
    </submittedName>
</protein>
<sequence length="148" mass="16737">MKNTDLQKYIMSHVTRDGACGYGLEETKNANNAQDFINLLKTPKGVEHCMKFRFPEKSILEEYRNDLEANGVFVSGSHGVENPRLVIAFGGHVKIMVDGFNVCEIYATNDAIIEVTAKDNAFVSIELHHDAKLQKETHQHSKVKDFRK</sequence>